<dbReference type="InterPro" id="IPR023753">
    <property type="entry name" value="FAD/NAD-binding_dom"/>
</dbReference>
<reference evidence="3 4" key="1">
    <citation type="submission" date="2020-04" db="EMBL/GenBank/DDBJ databases">
        <title>Nesterenkonia sp. nov., isolated from marine sediment.</title>
        <authorList>
            <person name="Zhang G."/>
        </authorList>
    </citation>
    <scope>NUCLEOTIDE SEQUENCE [LARGE SCALE GENOMIC DNA]</scope>
    <source>
        <strain evidence="3 4">MY13</strain>
    </source>
</reference>
<dbReference type="SUPFAM" id="SSF51905">
    <property type="entry name" value="FAD/NAD(P)-binding domain"/>
    <property type="match status" value="1"/>
</dbReference>
<proteinExistence type="predicted"/>
<dbReference type="PANTHER" id="PTHR42949">
    <property type="entry name" value="ANAEROBIC GLYCEROL-3-PHOSPHATE DEHYDROGENASE SUBUNIT B"/>
    <property type="match status" value="1"/>
</dbReference>
<keyword evidence="1" id="KW-0560">Oxidoreductase</keyword>
<dbReference type="Proteomes" id="UP000523139">
    <property type="component" value="Unassembled WGS sequence"/>
</dbReference>
<comment type="caution">
    <text evidence="3">The sequence shown here is derived from an EMBL/GenBank/DDBJ whole genome shotgun (WGS) entry which is preliminary data.</text>
</comment>
<organism evidence="3 4">
    <name type="scientific">Nesterenkonia sedimenti</name>
    <dbReference type="NCBI Taxonomy" id="1463632"/>
    <lineage>
        <taxon>Bacteria</taxon>
        <taxon>Bacillati</taxon>
        <taxon>Actinomycetota</taxon>
        <taxon>Actinomycetes</taxon>
        <taxon>Micrococcales</taxon>
        <taxon>Micrococcaceae</taxon>
        <taxon>Nesterenkonia</taxon>
    </lineage>
</organism>
<evidence type="ECO:0000313" key="3">
    <source>
        <dbReference type="EMBL" id="NLS09684.1"/>
    </source>
</evidence>
<sequence length="483" mass="50489">MADTENTYEVAVIGAGPAGLAAASEAAAGGAHTVLIDAAGQFGGQYWRHADEQSSSEDPAVWHHGWKTYTGLASAVDDAISAGKLQYLPASHVIAAEAGSPFSLSIAPVPESQPEHQGLTQIRAHTVVLCPGAYDRQLPVPGWTLPGVMAAGGIQAFIKTQGISPGQRVVLGGTGPFLLSAAASVLQAGAEVAAICESSDLTGWVPRGVSAALVPSKGKEGAEYIALLARHRVPYFRRRAVVAIHGDQRATAVSTARLNRDGKALPGTERIIEDVDLVGLGWGFVPQSELVVQLGAQMFRDADGSLVAEVDKDQQSSVPGLYLAGEITGVAGATAAVAEGRIAGRQVAGLRGGGRPPRSSADIKDRVLRRNHRLFAQAMHRAHPLPQQWPEWLTDETVICRCEEVPWQKTKEAIDSLSAEEPRGLKGATRIGMGWCQGRMCGQAADCLASSDSADVAQAVARRGPAIPVSLRALAGESGRESS</sequence>
<dbReference type="InterPro" id="IPR051691">
    <property type="entry name" value="Metab_Enz_Cyan_OpOx_G3PDH"/>
</dbReference>
<dbReference type="PIRSF" id="PIRSF037495">
    <property type="entry name" value="Opine_OX_OoxA/HcnB"/>
    <property type="match status" value="1"/>
</dbReference>
<evidence type="ECO:0000256" key="1">
    <source>
        <dbReference type="ARBA" id="ARBA00023002"/>
    </source>
</evidence>
<dbReference type="CDD" id="cd19946">
    <property type="entry name" value="GlpA-like_Fer2_BFD-like"/>
    <property type="match status" value="1"/>
</dbReference>
<dbReference type="PRINTS" id="PR00411">
    <property type="entry name" value="PNDRDTASEI"/>
</dbReference>
<accession>A0A7X8YDK1</accession>
<dbReference type="InterPro" id="IPR017224">
    <property type="entry name" value="Opine_Oxase_asu/HCN_bsu"/>
</dbReference>
<dbReference type="PANTHER" id="PTHR42949:SF3">
    <property type="entry name" value="ANAEROBIC GLYCEROL-3-PHOSPHATE DEHYDROGENASE SUBUNIT B"/>
    <property type="match status" value="1"/>
</dbReference>
<dbReference type="Gene3D" id="3.50.50.60">
    <property type="entry name" value="FAD/NAD(P)-binding domain"/>
    <property type="match status" value="2"/>
</dbReference>
<dbReference type="Gene3D" id="1.10.10.1100">
    <property type="entry name" value="BFD-like [2Fe-2S]-binding domain"/>
    <property type="match status" value="1"/>
</dbReference>
<protein>
    <submittedName>
        <fullName evidence="3">FAD-dependent oxidoreductase</fullName>
    </submittedName>
</protein>
<gene>
    <name evidence="3" type="ORF">HGQ17_06630</name>
</gene>
<evidence type="ECO:0000259" key="2">
    <source>
        <dbReference type="Pfam" id="PF07992"/>
    </source>
</evidence>
<dbReference type="RefSeq" id="WP_168887191.1">
    <property type="nucleotide sequence ID" value="NZ_JABAHY010000005.1"/>
</dbReference>
<dbReference type="AlphaFoldDB" id="A0A7X8YDK1"/>
<keyword evidence="4" id="KW-1185">Reference proteome</keyword>
<name>A0A7X8YDK1_9MICC</name>
<dbReference type="Pfam" id="PF07992">
    <property type="entry name" value="Pyr_redox_2"/>
    <property type="match status" value="1"/>
</dbReference>
<feature type="domain" description="FAD/NAD(P)-binding" evidence="2">
    <location>
        <begin position="8"/>
        <end position="340"/>
    </location>
</feature>
<dbReference type="EMBL" id="JABAHY010000005">
    <property type="protein sequence ID" value="NLS09684.1"/>
    <property type="molecule type" value="Genomic_DNA"/>
</dbReference>
<dbReference type="InterPro" id="IPR036188">
    <property type="entry name" value="FAD/NAD-bd_sf"/>
</dbReference>
<dbReference type="InterPro" id="IPR041854">
    <property type="entry name" value="BFD-like_2Fe2S-bd_dom_sf"/>
</dbReference>
<dbReference type="PRINTS" id="PR00368">
    <property type="entry name" value="FADPNR"/>
</dbReference>
<dbReference type="GO" id="GO:0016491">
    <property type="term" value="F:oxidoreductase activity"/>
    <property type="evidence" value="ECO:0007669"/>
    <property type="project" value="UniProtKB-KW"/>
</dbReference>
<evidence type="ECO:0000313" key="4">
    <source>
        <dbReference type="Proteomes" id="UP000523139"/>
    </source>
</evidence>